<dbReference type="Proteomes" id="UP000231292">
    <property type="component" value="Unassembled WGS sequence"/>
</dbReference>
<dbReference type="GO" id="GO:0098552">
    <property type="term" value="C:side of membrane"/>
    <property type="evidence" value="ECO:0007669"/>
    <property type="project" value="UniProtKB-ARBA"/>
</dbReference>
<dbReference type="PRINTS" id="PR00721">
    <property type="entry name" value="STOMATIN"/>
</dbReference>
<dbReference type="InterPro" id="IPR001972">
    <property type="entry name" value="Stomatin_HflK_fam"/>
</dbReference>
<evidence type="ECO:0000256" key="1">
    <source>
        <dbReference type="ARBA" id="ARBA00004167"/>
    </source>
</evidence>
<dbReference type="Pfam" id="PF01145">
    <property type="entry name" value="Band_7"/>
    <property type="match status" value="1"/>
</dbReference>
<dbReference type="PANTHER" id="PTHR10264:SF19">
    <property type="entry name" value="AT06885P-RELATED"/>
    <property type="match status" value="1"/>
</dbReference>
<evidence type="ECO:0000256" key="2">
    <source>
        <dbReference type="ARBA" id="ARBA00008164"/>
    </source>
</evidence>
<evidence type="ECO:0000313" key="5">
    <source>
        <dbReference type="Proteomes" id="UP000231292"/>
    </source>
</evidence>
<organism evidence="4 5">
    <name type="scientific">Candidatus Sherwoodlollariibacterium unditelluris</name>
    <dbReference type="NCBI Taxonomy" id="1974757"/>
    <lineage>
        <taxon>Bacteria</taxon>
        <taxon>Pseudomonadati</taxon>
        <taxon>Candidatus Omnitrophota</taxon>
        <taxon>Candidatus Sherwoodlollariibacterium</taxon>
    </lineage>
</organism>
<dbReference type="AlphaFoldDB" id="A0A2G9YLK0"/>
<dbReference type="InterPro" id="IPR036013">
    <property type="entry name" value="Band_7/SPFH_dom_sf"/>
</dbReference>
<dbReference type="SMART" id="SM00244">
    <property type="entry name" value="PHB"/>
    <property type="match status" value="1"/>
</dbReference>
<dbReference type="GO" id="GO:0005886">
    <property type="term" value="C:plasma membrane"/>
    <property type="evidence" value="ECO:0007669"/>
    <property type="project" value="InterPro"/>
</dbReference>
<dbReference type="EMBL" id="PCRK01000041">
    <property type="protein sequence ID" value="PIP19593.1"/>
    <property type="molecule type" value="Genomic_DNA"/>
</dbReference>
<sequence length="249" mass="27822">MFGLIVTLVILAVVICAFGIRIVSQWQSGVVFRLGKYVRQIKPGLNIIIPVLEYVSLVDMRIRTMDVIPQEIMTKDSVPVKIDAVVYYKIFDAPKSIIAVENFGMASTLLAQSKLRDVLGKYDLDSLLANKDQIGKEVLVALQGSTDEWGITIISVEIKNIELPDNMKRAMAKESEAVREKRSRLVKASAEEEASRKFMEAAKVMAESPNALILRQLQTWQEIGAEQNSLIILVPTEFATIVKKLQDSK</sequence>
<dbReference type="InterPro" id="IPR001107">
    <property type="entry name" value="Band_7"/>
</dbReference>
<evidence type="ECO:0000259" key="3">
    <source>
        <dbReference type="SMART" id="SM00244"/>
    </source>
</evidence>
<dbReference type="FunFam" id="3.30.479.30:FF:000004">
    <property type="entry name" value="Putative membrane protease family, stomatin"/>
    <property type="match status" value="1"/>
</dbReference>
<comment type="caution">
    <text evidence="4">The sequence shown here is derived from an EMBL/GenBank/DDBJ whole genome shotgun (WGS) entry which is preliminary data.</text>
</comment>
<dbReference type="SUPFAM" id="SSF117892">
    <property type="entry name" value="Band 7/SPFH domain"/>
    <property type="match status" value="1"/>
</dbReference>
<dbReference type="Gene3D" id="6.10.250.2090">
    <property type="match status" value="1"/>
</dbReference>
<name>A0A2G9YLK0_9BACT</name>
<reference evidence="4 5" key="1">
    <citation type="submission" date="2017-09" db="EMBL/GenBank/DDBJ databases">
        <title>Depth-based differentiation of microbial function through sediment-hosted aquifers and enrichment of novel symbionts in the deep terrestrial subsurface.</title>
        <authorList>
            <person name="Probst A.J."/>
            <person name="Ladd B."/>
            <person name="Jarett J.K."/>
            <person name="Geller-Mcgrath D.E."/>
            <person name="Sieber C.M."/>
            <person name="Emerson J.B."/>
            <person name="Anantharaman K."/>
            <person name="Thomas B.C."/>
            <person name="Malmstrom R."/>
            <person name="Stieglmeier M."/>
            <person name="Klingl A."/>
            <person name="Woyke T."/>
            <person name="Ryan C.M."/>
            <person name="Banfield J.F."/>
        </authorList>
    </citation>
    <scope>NUCLEOTIDE SEQUENCE [LARGE SCALE GENOMIC DNA]</scope>
    <source>
        <strain evidence="4">CG23_combo_of_CG06-09_8_20_14_all_41_10</strain>
    </source>
</reference>
<dbReference type="PANTHER" id="PTHR10264">
    <property type="entry name" value="BAND 7 PROTEIN-RELATED"/>
    <property type="match status" value="1"/>
</dbReference>
<gene>
    <name evidence="4" type="ORF">COX41_02080</name>
</gene>
<feature type="domain" description="Band 7" evidence="3">
    <location>
        <begin position="18"/>
        <end position="175"/>
    </location>
</feature>
<dbReference type="Gene3D" id="3.30.479.30">
    <property type="entry name" value="Band 7 domain"/>
    <property type="match status" value="1"/>
</dbReference>
<comment type="subcellular location">
    <subcellularLocation>
        <location evidence="1">Membrane</location>
        <topology evidence="1">Single-pass membrane protein</topology>
    </subcellularLocation>
</comment>
<comment type="similarity">
    <text evidence="2">Belongs to the band 7/mec-2 family.</text>
</comment>
<dbReference type="InterPro" id="IPR043202">
    <property type="entry name" value="Band-7_stomatin-like"/>
</dbReference>
<proteinExistence type="inferred from homology"/>
<accession>A0A2G9YLK0</accession>
<evidence type="ECO:0000313" key="4">
    <source>
        <dbReference type="EMBL" id="PIP19593.1"/>
    </source>
</evidence>
<protein>
    <recommendedName>
        <fullName evidence="3">Band 7 domain-containing protein</fullName>
    </recommendedName>
</protein>